<organism evidence="2 3">
    <name type="scientific">Lepidothrix coronata</name>
    <name type="common">blue-crowned manakin</name>
    <dbReference type="NCBI Taxonomy" id="321398"/>
    <lineage>
        <taxon>Eukaryota</taxon>
        <taxon>Metazoa</taxon>
        <taxon>Chordata</taxon>
        <taxon>Craniata</taxon>
        <taxon>Vertebrata</taxon>
        <taxon>Euteleostomi</taxon>
        <taxon>Archelosauria</taxon>
        <taxon>Archosauria</taxon>
        <taxon>Dinosauria</taxon>
        <taxon>Saurischia</taxon>
        <taxon>Theropoda</taxon>
        <taxon>Coelurosauria</taxon>
        <taxon>Aves</taxon>
        <taxon>Neognathae</taxon>
        <taxon>Neoaves</taxon>
        <taxon>Telluraves</taxon>
        <taxon>Australaves</taxon>
        <taxon>Passeriformes</taxon>
        <taxon>Pipridae</taxon>
        <taxon>Lepidothrix</taxon>
    </lineage>
</organism>
<proteinExistence type="predicted"/>
<evidence type="ECO:0000313" key="2">
    <source>
        <dbReference type="Proteomes" id="UP000504624"/>
    </source>
</evidence>
<feature type="compositionally biased region" description="Polar residues" evidence="1">
    <location>
        <begin position="45"/>
        <end position="55"/>
    </location>
</feature>
<dbReference type="AlphaFoldDB" id="A0A6J0ISL0"/>
<evidence type="ECO:0000313" key="3">
    <source>
        <dbReference type="RefSeq" id="XP_017689049.1"/>
    </source>
</evidence>
<dbReference type="RefSeq" id="XP_017689049.1">
    <property type="nucleotide sequence ID" value="XM_017833560.1"/>
</dbReference>
<reference evidence="3" key="1">
    <citation type="submission" date="2025-08" db="UniProtKB">
        <authorList>
            <consortium name="RefSeq"/>
        </authorList>
    </citation>
    <scope>IDENTIFICATION</scope>
</reference>
<dbReference type="GeneID" id="108506486"/>
<dbReference type="Proteomes" id="UP000504624">
    <property type="component" value="Unplaced"/>
</dbReference>
<name>A0A6J0ISL0_9PASS</name>
<protein>
    <submittedName>
        <fullName evidence="3">Uncharacterized protein LOC108506486 isoform X2</fullName>
    </submittedName>
</protein>
<accession>A0A6J0ISL0</accession>
<keyword evidence="2" id="KW-1185">Reference proteome</keyword>
<sequence>MQVPSCARRAWRQSAERATPSPMWRLESLGRASSLHGDGLPALPGQQSLQGTGSHPTIVPSKTKPAQGLEISHQARPKLRVSWSKTTLPWQQHCLEEEELPEQTGHDHLACLPWFDGRAGQVNFISVVEYSNLINLLPGLQNCMDCCLQIQAKGRSKKPPVKA</sequence>
<feature type="region of interest" description="Disordered" evidence="1">
    <location>
        <begin position="1"/>
        <end position="70"/>
    </location>
</feature>
<evidence type="ECO:0000256" key="1">
    <source>
        <dbReference type="SAM" id="MobiDB-lite"/>
    </source>
</evidence>
<gene>
    <name evidence="3" type="primary">LOC108506486</name>
</gene>